<dbReference type="OrthoDB" id="6689392at2759"/>
<dbReference type="PROSITE" id="PS51155">
    <property type="entry name" value="CHIT_BIND_RR_2"/>
    <property type="match status" value="1"/>
</dbReference>
<dbReference type="Pfam" id="PF00379">
    <property type="entry name" value="Chitin_bind_4"/>
    <property type="match status" value="1"/>
</dbReference>
<name>A0A3S7SJT3_LEPDE</name>
<evidence type="ECO:0000256" key="1">
    <source>
        <dbReference type="PROSITE-ProRule" id="PRU00497"/>
    </source>
</evidence>
<dbReference type="AlphaFoldDB" id="A0A3S7SJT3"/>
<dbReference type="KEGG" id="ldc:111515169"/>
<reference evidence="3" key="1">
    <citation type="submission" date="2017-11" db="EMBL/GenBank/DDBJ databases">
        <authorList>
            <person name="Wang Y.-W."/>
            <person name="Wan P.-J."/>
            <person name="Li G.-Q."/>
        </authorList>
    </citation>
    <scope>NUCLEOTIDE SEQUENCE</scope>
</reference>
<proteinExistence type="evidence at transcript level"/>
<protein>
    <submittedName>
        <fullName evidence="3">Cuticular protein 6</fullName>
    </submittedName>
</protein>
<dbReference type="InterPro" id="IPR000618">
    <property type="entry name" value="Insect_cuticle"/>
</dbReference>
<accession>A0A3S7SJT3</accession>
<evidence type="ECO:0000313" key="3">
    <source>
        <dbReference type="EMBL" id="AYA49878.1"/>
    </source>
</evidence>
<dbReference type="GO" id="GO:0042302">
    <property type="term" value="F:structural constituent of cuticle"/>
    <property type="evidence" value="ECO:0007669"/>
    <property type="project" value="UniProtKB-UniRule"/>
</dbReference>
<keyword evidence="1" id="KW-0193">Cuticle</keyword>
<sequence>MKDQIIILSVLVISVRIHHCRSVETLVDIKKQTEDGYYFKYTTNDGQERQETGKFEKLGDNLISRLTVSYSYMFTDGRLFKVWYEADERGYKPRIQLIPVSKTIQHGAQVKKAEMVNNSPSNILETTTTEGVAEVEEFTFFPPPAPISSSAIASLAGGGLG</sequence>
<organism evidence="3">
    <name type="scientific">Leptinotarsa decemlineata</name>
    <name type="common">Colorado potato beetle</name>
    <name type="synonym">Doryphora decemlineata</name>
    <dbReference type="NCBI Taxonomy" id="7539"/>
    <lineage>
        <taxon>Eukaryota</taxon>
        <taxon>Metazoa</taxon>
        <taxon>Ecdysozoa</taxon>
        <taxon>Arthropoda</taxon>
        <taxon>Hexapoda</taxon>
        <taxon>Insecta</taxon>
        <taxon>Pterygota</taxon>
        <taxon>Neoptera</taxon>
        <taxon>Endopterygota</taxon>
        <taxon>Coleoptera</taxon>
        <taxon>Polyphaga</taxon>
        <taxon>Cucujiformia</taxon>
        <taxon>Chrysomeloidea</taxon>
        <taxon>Chrysomelidae</taxon>
        <taxon>Chrysomelinae</taxon>
        <taxon>Doryphorini</taxon>
        <taxon>Leptinotarsa</taxon>
    </lineage>
</organism>
<keyword evidence="2" id="KW-0732">Signal</keyword>
<feature type="signal peptide" evidence="2">
    <location>
        <begin position="1"/>
        <end position="22"/>
    </location>
</feature>
<dbReference type="EMBL" id="MG601553">
    <property type="protein sequence ID" value="AYA49878.1"/>
    <property type="molecule type" value="mRNA"/>
</dbReference>
<evidence type="ECO:0000256" key="2">
    <source>
        <dbReference type="SAM" id="SignalP"/>
    </source>
</evidence>
<feature type="chain" id="PRO_5019336242" evidence="2">
    <location>
        <begin position="23"/>
        <end position="161"/>
    </location>
</feature>